<dbReference type="PROSITE" id="PS50920">
    <property type="entry name" value="SOLCAR"/>
    <property type="match status" value="3"/>
</dbReference>
<keyword evidence="8 9" id="KW-0472">Membrane</keyword>
<dbReference type="SUPFAM" id="SSF103506">
    <property type="entry name" value="Mitochondrial carrier"/>
    <property type="match status" value="1"/>
</dbReference>
<evidence type="ECO:0000313" key="11">
    <source>
        <dbReference type="EMBL" id="QGN17906.1"/>
    </source>
</evidence>
<gene>
    <name evidence="11" type="primary">YMC1</name>
    <name evidence="11" type="ORF">FIM1_5115</name>
</gene>
<reference evidence="11 12" key="1">
    <citation type="submission" date="2016-03" db="EMBL/GenBank/DDBJ databases">
        <title>How can Kluyveromyces marxianus grow so fast - potential evolutionary course in Saccharomyces Complex revealed by comparative genomics.</title>
        <authorList>
            <person name="Mo W."/>
            <person name="Lu W."/>
            <person name="Yang X."/>
            <person name="Qi J."/>
            <person name="Lv H."/>
        </authorList>
    </citation>
    <scope>NUCLEOTIDE SEQUENCE [LARGE SCALE GENOMIC DNA]</scope>
    <source>
        <strain evidence="11 12">FIM1</strain>
    </source>
</reference>
<keyword evidence="7" id="KW-0496">Mitochondrion</keyword>
<reference evidence="11 12" key="2">
    <citation type="submission" date="2019-11" db="EMBL/GenBank/DDBJ databases">
        <authorList>
            <person name="Lu H."/>
        </authorList>
    </citation>
    <scope>NUCLEOTIDE SEQUENCE [LARGE SCALE GENOMIC DNA]</scope>
    <source>
        <strain evidence="11 12">FIM1</strain>
    </source>
</reference>
<evidence type="ECO:0000256" key="5">
    <source>
        <dbReference type="ARBA" id="ARBA00022737"/>
    </source>
</evidence>
<dbReference type="InterPro" id="IPR018108">
    <property type="entry name" value="MCP_transmembrane"/>
</dbReference>
<keyword evidence="12" id="KW-1185">Reference proteome</keyword>
<dbReference type="EMBL" id="CP015060">
    <property type="protein sequence ID" value="QGN17906.1"/>
    <property type="molecule type" value="Genomic_DNA"/>
</dbReference>
<evidence type="ECO:0000256" key="4">
    <source>
        <dbReference type="ARBA" id="ARBA00022692"/>
    </source>
</evidence>
<evidence type="ECO:0000256" key="8">
    <source>
        <dbReference type="ARBA" id="ARBA00023136"/>
    </source>
</evidence>
<evidence type="ECO:0000256" key="3">
    <source>
        <dbReference type="ARBA" id="ARBA00022448"/>
    </source>
</evidence>
<keyword evidence="6" id="KW-1133">Transmembrane helix</keyword>
<feature type="repeat" description="Solcar" evidence="9">
    <location>
        <begin position="26"/>
        <end position="106"/>
    </location>
</feature>
<feature type="repeat" description="Solcar" evidence="9">
    <location>
        <begin position="118"/>
        <end position="204"/>
    </location>
</feature>
<dbReference type="Pfam" id="PF00153">
    <property type="entry name" value="Mito_carr"/>
    <property type="match status" value="3"/>
</dbReference>
<evidence type="ECO:0000256" key="7">
    <source>
        <dbReference type="ARBA" id="ARBA00023128"/>
    </source>
</evidence>
<sequence length="305" mass="33210">MTEEFPTPQLIDDLDLESSHDRTRVFKDLLAGTAGGIAQVLVGQPFDTTKVRLQTSEVNTNAVKVIEDLLKNEGFMGFYKGTLTPLIGVGACVSLQFGVNEYMKRFFRDINGDGSTQLTLIQYYLCGVAGGFTNSFLASPIEHVRIRLQTQTGSGASVQFKGPVDCLKKLWSNGQLMRGLTPTMLRESHGCGVYFLTYEALVSQQVKSGIDRKDIPAWKLCLYGAASGTLLWTMVYPLDVIKSVMQTDNLKAPKSGNNIVSVGRSIISKQGVLGLFRGFGPTMLRAAPANAATFATFETAMRLLG</sequence>
<proteinExistence type="inferred from homology"/>
<dbReference type="InterPro" id="IPR023395">
    <property type="entry name" value="MCP_dom_sf"/>
</dbReference>
<dbReference type="InterPro" id="IPR050567">
    <property type="entry name" value="Mitochondrial_Carrier"/>
</dbReference>
<comment type="subcellular location">
    <subcellularLocation>
        <location evidence="1">Mitochondrion membrane</location>
        <topology evidence="1">Multi-pass membrane protein</topology>
    </subcellularLocation>
</comment>
<feature type="repeat" description="Solcar" evidence="9">
    <location>
        <begin position="216"/>
        <end position="303"/>
    </location>
</feature>
<evidence type="ECO:0000256" key="6">
    <source>
        <dbReference type="ARBA" id="ARBA00022989"/>
    </source>
</evidence>
<keyword evidence="5" id="KW-0677">Repeat</keyword>
<dbReference type="PANTHER" id="PTHR45624:SF51">
    <property type="entry name" value="CARRIER PROTEIN YMC2, MITOCHONDRIAL-RELATED"/>
    <property type="match status" value="1"/>
</dbReference>
<evidence type="ECO:0000256" key="9">
    <source>
        <dbReference type="PROSITE-ProRule" id="PRU00282"/>
    </source>
</evidence>
<keyword evidence="3 10" id="KW-0813">Transport</keyword>
<dbReference type="Proteomes" id="UP000422736">
    <property type="component" value="Chromosome 8"/>
</dbReference>
<keyword evidence="4 9" id="KW-0812">Transmembrane</keyword>
<dbReference type="PANTHER" id="PTHR45624">
    <property type="entry name" value="MITOCHONDRIAL BASIC AMINO ACIDS TRANSPORTER-RELATED"/>
    <property type="match status" value="1"/>
</dbReference>
<comment type="similarity">
    <text evidence="2 10">Belongs to the mitochondrial carrier (TC 2.A.29) family.</text>
</comment>
<organism evidence="11 12">
    <name type="scientific">Kluyveromyces marxianus</name>
    <name type="common">Yeast</name>
    <name type="synonym">Candida kefyr</name>
    <dbReference type="NCBI Taxonomy" id="4911"/>
    <lineage>
        <taxon>Eukaryota</taxon>
        <taxon>Fungi</taxon>
        <taxon>Dikarya</taxon>
        <taxon>Ascomycota</taxon>
        <taxon>Saccharomycotina</taxon>
        <taxon>Saccharomycetes</taxon>
        <taxon>Saccharomycetales</taxon>
        <taxon>Saccharomycetaceae</taxon>
        <taxon>Kluyveromyces</taxon>
    </lineage>
</organism>
<dbReference type="Gene3D" id="1.50.40.10">
    <property type="entry name" value="Mitochondrial carrier domain"/>
    <property type="match status" value="1"/>
</dbReference>
<evidence type="ECO:0000256" key="1">
    <source>
        <dbReference type="ARBA" id="ARBA00004225"/>
    </source>
</evidence>
<evidence type="ECO:0000313" key="12">
    <source>
        <dbReference type="Proteomes" id="UP000422736"/>
    </source>
</evidence>
<evidence type="ECO:0000256" key="10">
    <source>
        <dbReference type="RuleBase" id="RU000488"/>
    </source>
</evidence>
<accession>A0ABX6F0C8</accession>
<protein>
    <submittedName>
        <fullName evidence="11">Carrier protein YMC1</fullName>
    </submittedName>
</protein>
<evidence type="ECO:0000256" key="2">
    <source>
        <dbReference type="ARBA" id="ARBA00006375"/>
    </source>
</evidence>
<name>A0ABX6F0C8_KLUMA</name>